<protein>
    <submittedName>
        <fullName evidence="2">Uncharacterized protein</fullName>
    </submittedName>
</protein>
<keyword evidence="1" id="KW-0812">Transmembrane</keyword>
<evidence type="ECO:0000313" key="2">
    <source>
        <dbReference type="EMBL" id="MRN54569.1"/>
    </source>
</evidence>
<evidence type="ECO:0000313" key="3">
    <source>
        <dbReference type="Proteomes" id="UP000463051"/>
    </source>
</evidence>
<dbReference type="AlphaFoldDB" id="A0A7X2H6Q7"/>
<keyword evidence="1" id="KW-0472">Membrane</keyword>
<keyword evidence="1" id="KW-1133">Transmembrane helix</keyword>
<evidence type="ECO:0000256" key="1">
    <source>
        <dbReference type="SAM" id="Phobius"/>
    </source>
</evidence>
<keyword evidence="3" id="KW-1185">Reference proteome</keyword>
<accession>A0A7X2H6Q7</accession>
<name>A0A7X2H6Q7_9BACL</name>
<gene>
    <name evidence="2" type="ORF">GJB61_16415</name>
</gene>
<dbReference type="EMBL" id="WJXB01000005">
    <property type="protein sequence ID" value="MRN54569.1"/>
    <property type="molecule type" value="Genomic_DNA"/>
</dbReference>
<feature type="transmembrane region" description="Helical" evidence="1">
    <location>
        <begin position="44"/>
        <end position="62"/>
    </location>
</feature>
<dbReference type="RefSeq" id="WP_195724357.1">
    <property type="nucleotide sequence ID" value="NZ_WJXB01000005.1"/>
</dbReference>
<proteinExistence type="predicted"/>
<dbReference type="Proteomes" id="UP000463051">
    <property type="component" value="Unassembled WGS sequence"/>
</dbReference>
<reference evidence="2 3" key="1">
    <citation type="submission" date="2019-11" db="EMBL/GenBank/DDBJ databases">
        <title>Paenibacillus monticola sp. nov., a novel PGPR strain isolated from mountain sample in China.</title>
        <authorList>
            <person name="Zhao Q."/>
            <person name="Li H.-P."/>
            <person name="Zhang J.-L."/>
        </authorList>
    </citation>
    <scope>NUCLEOTIDE SEQUENCE [LARGE SCALE GENOMIC DNA]</scope>
    <source>
        <strain evidence="2 3">LC-T2</strain>
    </source>
</reference>
<organism evidence="2 3">
    <name type="scientific">Paenibacillus monticola</name>
    <dbReference type="NCBI Taxonomy" id="2666075"/>
    <lineage>
        <taxon>Bacteria</taxon>
        <taxon>Bacillati</taxon>
        <taxon>Bacillota</taxon>
        <taxon>Bacilli</taxon>
        <taxon>Bacillales</taxon>
        <taxon>Paenibacillaceae</taxon>
        <taxon>Paenibacillus</taxon>
    </lineage>
</organism>
<sequence>MSVQDGYSALMMASQKLYIVVLMFIFTVGAWLSMNINIAANFNININVSIHLFAVAGLAFELSSLTSS</sequence>
<feature type="transmembrane region" description="Helical" evidence="1">
    <location>
        <begin position="17"/>
        <end position="38"/>
    </location>
</feature>
<comment type="caution">
    <text evidence="2">The sequence shown here is derived from an EMBL/GenBank/DDBJ whole genome shotgun (WGS) entry which is preliminary data.</text>
</comment>